<reference evidence="1" key="1">
    <citation type="submission" date="2022-07" db="EMBL/GenBank/DDBJ databases">
        <title>Genome Sequence of Lecanicillium saksenae.</title>
        <authorList>
            <person name="Buettner E."/>
        </authorList>
    </citation>
    <scope>NUCLEOTIDE SEQUENCE</scope>
    <source>
        <strain evidence="1">VT-O1</strain>
    </source>
</reference>
<dbReference type="Proteomes" id="UP001148737">
    <property type="component" value="Unassembled WGS sequence"/>
</dbReference>
<dbReference type="EMBL" id="JANAKD010000004">
    <property type="protein sequence ID" value="KAJ3499661.1"/>
    <property type="molecule type" value="Genomic_DNA"/>
</dbReference>
<proteinExistence type="predicted"/>
<name>A0ACC1R9Z9_9HYPO</name>
<evidence type="ECO:0000313" key="1">
    <source>
        <dbReference type="EMBL" id="KAJ3499661.1"/>
    </source>
</evidence>
<gene>
    <name evidence="1" type="ORF">NLG97_g139</name>
</gene>
<evidence type="ECO:0000313" key="2">
    <source>
        <dbReference type="Proteomes" id="UP001148737"/>
    </source>
</evidence>
<sequence>MAAPSASPSTRGSDGTTTLDNFKDQQDKVLPHKKLMVVFPVIALAQMIAYLDQTSVSTAVPAIGASLNMGPSVTWVPTSFLLASTSIQLINGRLSDIVGRKPLLLICLGILAVADLCSGFAKSGAMLIAFRTIGGLGGGAINALVMIVASDITTLEQRGKYNGFIGAMVGLGNGIGPLIGGALTQRASWRWCFYKVAGKASAKIRMIDWLGLVVNVAAVTLLLIPISQGGSTFPWDSPLVIAMLIVGAALIPAFVFVEWKVAKLPMMPIRLFQSDFSANLIFVQGFLHGVVYWSNLFYVPLYLQNVRGYSPTLSGLVILPMVASHGVGSIISGQIISRTGRYNPTIITANGIWALGAGLQILYTRRSPAWQDGKRQMADGMMLSRGKRAWSRCSLIHEKADRAVANSMRNFLRIVGGSIGLTICSAVLNNVLQSKLTGTVPESILAQISTSAHDIKSLGLSSRQVEQVIDAYMSGMHAIFIMFSPIIFMCFVIGLLVQDDGVADKDAQSRQEPAMVAPAVEDAETVAKDR</sequence>
<protein>
    <submittedName>
        <fullName evidence="1">Uncharacterized protein</fullName>
    </submittedName>
</protein>
<keyword evidence="2" id="KW-1185">Reference proteome</keyword>
<accession>A0ACC1R9Z9</accession>
<comment type="caution">
    <text evidence="1">The sequence shown here is derived from an EMBL/GenBank/DDBJ whole genome shotgun (WGS) entry which is preliminary data.</text>
</comment>
<organism evidence="1 2">
    <name type="scientific">Lecanicillium saksenae</name>
    <dbReference type="NCBI Taxonomy" id="468837"/>
    <lineage>
        <taxon>Eukaryota</taxon>
        <taxon>Fungi</taxon>
        <taxon>Dikarya</taxon>
        <taxon>Ascomycota</taxon>
        <taxon>Pezizomycotina</taxon>
        <taxon>Sordariomycetes</taxon>
        <taxon>Hypocreomycetidae</taxon>
        <taxon>Hypocreales</taxon>
        <taxon>Cordycipitaceae</taxon>
        <taxon>Lecanicillium</taxon>
    </lineage>
</organism>